<evidence type="ECO:0000256" key="1">
    <source>
        <dbReference type="ARBA" id="ARBA00022714"/>
    </source>
</evidence>
<dbReference type="CDD" id="cd03467">
    <property type="entry name" value="Rieske"/>
    <property type="match status" value="1"/>
</dbReference>
<gene>
    <name evidence="8" type="ORF">N7E81_04725</name>
</gene>
<keyword evidence="9" id="KW-1185">Reference proteome</keyword>
<dbReference type="InterPro" id="IPR017941">
    <property type="entry name" value="Rieske_2Fe-2S"/>
</dbReference>
<comment type="similarity">
    <text evidence="6">Belongs to the bacterial ring-hydroxylating dioxygenase ferredoxin component family.</text>
</comment>
<keyword evidence="2" id="KW-0479">Metal-binding</keyword>
<dbReference type="Proteomes" id="UP001062165">
    <property type="component" value="Chromosome"/>
</dbReference>
<evidence type="ECO:0000313" key="8">
    <source>
        <dbReference type="EMBL" id="UXX80403.1"/>
    </source>
</evidence>
<accession>A0ABY6D5J9</accession>
<dbReference type="PANTHER" id="PTHR21496">
    <property type="entry name" value="FERREDOXIN-RELATED"/>
    <property type="match status" value="1"/>
</dbReference>
<dbReference type="SUPFAM" id="SSF50022">
    <property type="entry name" value="ISP domain"/>
    <property type="match status" value="1"/>
</dbReference>
<name>A0ABY6D5J9_9BACT</name>
<dbReference type="Pfam" id="PF00355">
    <property type="entry name" value="Rieske"/>
    <property type="match status" value="1"/>
</dbReference>
<dbReference type="RefSeq" id="WP_263052133.1">
    <property type="nucleotide sequence ID" value="NZ_CP106735.1"/>
</dbReference>
<sequence length="108" mass="12612">MNKYLVFESKAQAQQVIPLHKIKKIRIENQELCLAHTPKGFMAFAKNCPHLGEDLSKGKINPFGEVVCPWHSYRFSLASGEECENRWKTLKTYRAEWQGECLYVYWSS</sequence>
<keyword evidence="4" id="KW-0411">Iron-sulfur</keyword>
<evidence type="ECO:0000313" key="9">
    <source>
        <dbReference type="Proteomes" id="UP001062165"/>
    </source>
</evidence>
<proteinExistence type="inferred from homology"/>
<feature type="domain" description="Rieske" evidence="7">
    <location>
        <begin position="3"/>
        <end position="104"/>
    </location>
</feature>
<protein>
    <submittedName>
        <fullName evidence="8">Rieske 2Fe-2S domain-containing protein</fullName>
    </submittedName>
</protein>
<evidence type="ECO:0000256" key="6">
    <source>
        <dbReference type="ARBA" id="ARBA00038001"/>
    </source>
</evidence>
<keyword evidence="1" id="KW-0001">2Fe-2S</keyword>
<evidence type="ECO:0000259" key="7">
    <source>
        <dbReference type="PROSITE" id="PS51296"/>
    </source>
</evidence>
<reference evidence="8" key="1">
    <citation type="submission" date="2022-10" db="EMBL/GenBank/DDBJ databases">
        <title>Comparative genomics and taxonomic characterization of three novel marine species of genus Reichenbachiella exhibiting antioxidant and polysaccharide degradation activities.</title>
        <authorList>
            <person name="Muhammad N."/>
            <person name="Lee Y.-J."/>
            <person name="Ko J."/>
            <person name="Kim S.-G."/>
        </authorList>
    </citation>
    <scope>NUCLEOTIDE SEQUENCE</scope>
    <source>
        <strain evidence="8">Wsw4-B4</strain>
    </source>
</reference>
<dbReference type="PANTHER" id="PTHR21496:SF0">
    <property type="entry name" value="RIESKE DOMAIN-CONTAINING PROTEIN"/>
    <property type="match status" value="1"/>
</dbReference>
<dbReference type="EMBL" id="CP106735">
    <property type="protein sequence ID" value="UXX80403.1"/>
    <property type="molecule type" value="Genomic_DNA"/>
</dbReference>
<comment type="cofactor">
    <cofactor evidence="5">
        <name>[2Fe-2S] cluster</name>
        <dbReference type="ChEBI" id="CHEBI:190135"/>
    </cofactor>
</comment>
<keyword evidence="3" id="KW-0408">Iron</keyword>
<evidence type="ECO:0000256" key="5">
    <source>
        <dbReference type="ARBA" id="ARBA00034078"/>
    </source>
</evidence>
<dbReference type="InterPro" id="IPR036922">
    <property type="entry name" value="Rieske_2Fe-2S_sf"/>
</dbReference>
<organism evidence="8 9">
    <name type="scientific">Reichenbachiella carrageenanivorans</name>
    <dbReference type="NCBI Taxonomy" id="2979869"/>
    <lineage>
        <taxon>Bacteria</taxon>
        <taxon>Pseudomonadati</taxon>
        <taxon>Bacteroidota</taxon>
        <taxon>Cytophagia</taxon>
        <taxon>Cytophagales</taxon>
        <taxon>Reichenbachiellaceae</taxon>
        <taxon>Reichenbachiella</taxon>
    </lineage>
</organism>
<evidence type="ECO:0000256" key="4">
    <source>
        <dbReference type="ARBA" id="ARBA00023014"/>
    </source>
</evidence>
<dbReference type="Gene3D" id="2.102.10.10">
    <property type="entry name" value="Rieske [2Fe-2S] iron-sulphur domain"/>
    <property type="match status" value="1"/>
</dbReference>
<dbReference type="PROSITE" id="PS51296">
    <property type="entry name" value="RIESKE"/>
    <property type="match status" value="1"/>
</dbReference>
<evidence type="ECO:0000256" key="3">
    <source>
        <dbReference type="ARBA" id="ARBA00023004"/>
    </source>
</evidence>
<evidence type="ECO:0000256" key="2">
    <source>
        <dbReference type="ARBA" id="ARBA00022723"/>
    </source>
</evidence>